<evidence type="ECO:0000256" key="1">
    <source>
        <dbReference type="ARBA" id="ARBA00003726"/>
    </source>
</evidence>
<keyword evidence="14" id="KW-1185">Reference proteome</keyword>
<evidence type="ECO:0000256" key="5">
    <source>
        <dbReference type="ARBA" id="ARBA00022605"/>
    </source>
</evidence>
<dbReference type="GO" id="GO:0005737">
    <property type="term" value="C:cytoplasm"/>
    <property type="evidence" value="ECO:0007669"/>
    <property type="project" value="TreeGrafter"/>
</dbReference>
<accession>A0A7K3W1H2</accession>
<dbReference type="UniPathway" id="UPA00053">
    <property type="reaction ID" value="UER00084"/>
</dbReference>
<dbReference type="EC" id="2.5.1.54" evidence="4"/>
<comment type="catalytic activity">
    <reaction evidence="11">
        <text>D-erythrose 4-phosphate + phosphoenolpyruvate + H2O = 7-phospho-2-dehydro-3-deoxy-D-arabino-heptonate + phosphate</text>
        <dbReference type="Rhea" id="RHEA:14717"/>
        <dbReference type="ChEBI" id="CHEBI:15377"/>
        <dbReference type="ChEBI" id="CHEBI:16897"/>
        <dbReference type="ChEBI" id="CHEBI:43474"/>
        <dbReference type="ChEBI" id="CHEBI:58394"/>
        <dbReference type="ChEBI" id="CHEBI:58702"/>
        <dbReference type="EC" id="2.5.1.54"/>
    </reaction>
</comment>
<dbReference type="EMBL" id="JAAGWF010000012">
    <property type="protein sequence ID" value="NEK58731.1"/>
    <property type="molecule type" value="Genomic_DNA"/>
</dbReference>
<dbReference type="Pfam" id="PF00793">
    <property type="entry name" value="DAHP_synth_1"/>
    <property type="match status" value="1"/>
</dbReference>
<dbReference type="RefSeq" id="WP_163482110.1">
    <property type="nucleotide sequence ID" value="NZ_JAAGWF010000012.1"/>
</dbReference>
<dbReference type="InterPro" id="IPR006218">
    <property type="entry name" value="DAHP1/KDSA"/>
</dbReference>
<dbReference type="Gene3D" id="3.20.20.70">
    <property type="entry name" value="Aldolase class I"/>
    <property type="match status" value="1"/>
</dbReference>
<dbReference type="NCBIfam" id="NF009395">
    <property type="entry name" value="PRK12755.1"/>
    <property type="match status" value="1"/>
</dbReference>
<keyword evidence="6 13" id="KW-0808">Transferase</keyword>
<dbReference type="PANTHER" id="PTHR21225:SF12">
    <property type="entry name" value="PHOSPHO-2-DEHYDRO-3-DEOXYHEPTONATE ALDOLASE, TYROSINE-INHIBITED"/>
    <property type="match status" value="1"/>
</dbReference>
<dbReference type="GO" id="GO:0008652">
    <property type="term" value="P:amino acid biosynthetic process"/>
    <property type="evidence" value="ECO:0007669"/>
    <property type="project" value="UniProtKB-KW"/>
</dbReference>
<dbReference type="InterPro" id="IPR013785">
    <property type="entry name" value="Aldolase_TIM"/>
</dbReference>
<gene>
    <name evidence="13" type="ORF">GCU56_12715</name>
</gene>
<dbReference type="NCBIfam" id="TIGR00034">
    <property type="entry name" value="aroFGH"/>
    <property type="match status" value="1"/>
</dbReference>
<evidence type="ECO:0000256" key="9">
    <source>
        <dbReference type="ARBA" id="ARBA00031349"/>
    </source>
</evidence>
<dbReference type="GO" id="GO:0009423">
    <property type="term" value="P:chorismate biosynthetic process"/>
    <property type="evidence" value="ECO:0007669"/>
    <property type="project" value="UniProtKB-UniPathway"/>
</dbReference>
<dbReference type="SUPFAM" id="SSF51569">
    <property type="entry name" value="Aldolase"/>
    <property type="match status" value="1"/>
</dbReference>
<feature type="domain" description="DAHP synthetase I/KDSA" evidence="12">
    <location>
        <begin position="100"/>
        <end position="396"/>
    </location>
</feature>
<comment type="caution">
    <text evidence="13">The sequence shown here is derived from an EMBL/GenBank/DDBJ whole genome shotgun (WGS) entry which is preliminary data.</text>
</comment>
<keyword evidence="7" id="KW-0057">Aromatic amino acid biosynthesis</keyword>
<evidence type="ECO:0000256" key="11">
    <source>
        <dbReference type="ARBA" id="ARBA00047508"/>
    </source>
</evidence>
<sequence length="414" mass="43768">MEQATLPADRILDDATRIADQLLEVQTRVNGQIDAALAELLPGVQQRLGVAAADEVDLSDLVNARITGLSVVVTPAAVAAVVPLPAASAATTRAGRKAATDIVEGRDDRLAVIAGPCSIHDPVAALEYAGFIARMRERHGADLEILMRTYTEKPRTEVDWKGFAYDPFLDGSSRISVGLVATRMLMCGITALGVPVAAEPLNALTPQYVNGLVTYNGVGARNVTDQTARERVSGFSSVVGFKNSPEGSIEAAIQAVRSARAPHEFLGVDHHGVSAQLSTTGNETGHVILRGDKSGPNYSAAHIADTKRQLSERGLPEVVVVDASHGNSQKDHRRQVDVVRDLAGQIAGGEQAIRGVMIESNLVAGRQDLDRGRPATLEYGKSVTDACVDLATTETLLAELAEAARARRATRAGE</sequence>
<evidence type="ECO:0000256" key="2">
    <source>
        <dbReference type="ARBA" id="ARBA00004688"/>
    </source>
</evidence>
<evidence type="ECO:0000259" key="12">
    <source>
        <dbReference type="Pfam" id="PF00793"/>
    </source>
</evidence>
<evidence type="ECO:0000256" key="8">
    <source>
        <dbReference type="ARBA" id="ARBA00031111"/>
    </source>
</evidence>
<keyword evidence="5" id="KW-0028">Amino-acid biosynthesis</keyword>
<comment type="pathway">
    <text evidence="2">Metabolic intermediate biosynthesis; chorismate biosynthesis; chorismate from D-erythrose 4-phosphate and phosphoenolpyruvate: step 1/7.</text>
</comment>
<dbReference type="InterPro" id="IPR006219">
    <property type="entry name" value="DAHP_synth_1"/>
</dbReference>
<comment type="similarity">
    <text evidence="3">Belongs to the class-I DAHP synthase family.</text>
</comment>
<dbReference type="GO" id="GO:0009073">
    <property type="term" value="P:aromatic amino acid family biosynthetic process"/>
    <property type="evidence" value="ECO:0007669"/>
    <property type="project" value="UniProtKB-KW"/>
</dbReference>
<dbReference type="Proteomes" id="UP000470246">
    <property type="component" value="Unassembled WGS sequence"/>
</dbReference>
<dbReference type="PANTHER" id="PTHR21225">
    <property type="entry name" value="PHOSPHO-2-DEHYDRO-3-DEOXYHEPTONATE ALDOLASE DAHP SYNTHETASE"/>
    <property type="match status" value="1"/>
</dbReference>
<evidence type="ECO:0000256" key="3">
    <source>
        <dbReference type="ARBA" id="ARBA00007985"/>
    </source>
</evidence>
<evidence type="ECO:0000313" key="13">
    <source>
        <dbReference type="EMBL" id="NEK58731.1"/>
    </source>
</evidence>
<dbReference type="AlphaFoldDB" id="A0A7K3W1H2"/>
<evidence type="ECO:0000256" key="6">
    <source>
        <dbReference type="ARBA" id="ARBA00022679"/>
    </source>
</evidence>
<name>A0A7K3W1H2_9ACTN</name>
<dbReference type="GO" id="GO:0003849">
    <property type="term" value="F:3-deoxy-7-phosphoheptulonate synthase activity"/>
    <property type="evidence" value="ECO:0007669"/>
    <property type="project" value="UniProtKB-EC"/>
</dbReference>
<evidence type="ECO:0000256" key="4">
    <source>
        <dbReference type="ARBA" id="ARBA00012694"/>
    </source>
</evidence>
<reference evidence="13 14" key="1">
    <citation type="submission" date="2020-02" db="EMBL/GenBank/DDBJ databases">
        <title>Geodermatophilus sabuli CPCC 205279 I12A-02694.</title>
        <authorList>
            <person name="Jiang Z."/>
        </authorList>
    </citation>
    <scope>NUCLEOTIDE SEQUENCE [LARGE SCALE GENOMIC DNA]</scope>
    <source>
        <strain evidence="13 14">I12A-02694</strain>
    </source>
</reference>
<comment type="function">
    <text evidence="1">Stereospecific condensation of phosphoenolpyruvate (PEP) and D-erythrose-4-phosphate (E4P) giving rise to 3-deoxy-D-arabino-heptulosonate-7-phosphate (DAHP).</text>
</comment>
<evidence type="ECO:0000256" key="10">
    <source>
        <dbReference type="ARBA" id="ARBA00032193"/>
    </source>
</evidence>
<evidence type="ECO:0000313" key="14">
    <source>
        <dbReference type="Proteomes" id="UP000470246"/>
    </source>
</evidence>
<protein>
    <recommendedName>
        <fullName evidence="4">3-deoxy-7-phosphoheptulonate synthase</fullName>
        <ecNumber evidence="4">2.5.1.54</ecNumber>
    </recommendedName>
    <alternativeName>
        <fullName evidence="10">3-deoxy-D-arabino-heptulosonate 7-phosphate synthase</fullName>
    </alternativeName>
    <alternativeName>
        <fullName evidence="9">DAHP synthase</fullName>
    </alternativeName>
    <alternativeName>
        <fullName evidence="8">Phospho-2-keto-3-deoxyheptonate aldolase</fullName>
    </alternativeName>
</protein>
<evidence type="ECO:0000256" key="7">
    <source>
        <dbReference type="ARBA" id="ARBA00023141"/>
    </source>
</evidence>
<organism evidence="13 14">
    <name type="scientific">Geodermatophilus sabuli</name>
    <dbReference type="NCBI Taxonomy" id="1564158"/>
    <lineage>
        <taxon>Bacteria</taxon>
        <taxon>Bacillati</taxon>
        <taxon>Actinomycetota</taxon>
        <taxon>Actinomycetes</taxon>
        <taxon>Geodermatophilales</taxon>
        <taxon>Geodermatophilaceae</taxon>
        <taxon>Geodermatophilus</taxon>
    </lineage>
</organism>
<proteinExistence type="inferred from homology"/>